<evidence type="ECO:0000313" key="2">
    <source>
        <dbReference type="EMBL" id="CAG9932432.1"/>
    </source>
</evidence>
<dbReference type="Proteomes" id="UP000839052">
    <property type="component" value="Chromosome"/>
</dbReference>
<protein>
    <submittedName>
        <fullName evidence="2">Uncharacterized protein</fullName>
    </submittedName>
</protein>
<dbReference type="RefSeq" id="WP_239796367.1">
    <property type="nucleotide sequence ID" value="NZ_OU912926.1"/>
</dbReference>
<proteinExistence type="predicted"/>
<evidence type="ECO:0000313" key="3">
    <source>
        <dbReference type="Proteomes" id="UP000839052"/>
    </source>
</evidence>
<keyword evidence="1" id="KW-0175">Coiled coil</keyword>
<reference evidence="2 3" key="1">
    <citation type="submission" date="2021-10" db="EMBL/GenBank/DDBJ databases">
        <authorList>
            <person name="Koch H."/>
        </authorList>
    </citation>
    <scope>NUCLEOTIDE SEQUENCE [LARGE SCALE GENOMIC DNA]</scope>
    <source>
        <strain evidence="2">6680</strain>
    </source>
</reference>
<dbReference type="EMBL" id="OU912926">
    <property type="protein sequence ID" value="CAG9932432.1"/>
    <property type="molecule type" value="Genomic_DNA"/>
</dbReference>
<gene>
    <name evidence="2" type="ORF">NTG6680_1179</name>
</gene>
<feature type="coiled-coil region" evidence="1">
    <location>
        <begin position="12"/>
        <end position="39"/>
    </location>
</feature>
<sequence length="175" mass="19174">MAFDFQFFAKSLKGFAAELSQVRNNIEKLEREREDILYAPACRSDVTAGMTAWAERRRVEYAGRLEKILRALINVPGTASDPAQVDVRLRTAGLSGDGIQLHHIDIDLAMAGLFGNLLKESLQKTIDALPWPANAGLPMSQRGNEVANIDAQLIKLRATEAKLVDDAKSAGINVE</sequence>
<accession>A0ABM8YY23</accession>
<organism evidence="2 3">
    <name type="scientific">Candidatus Nitrotoga arctica</name>
    <dbReference type="NCBI Taxonomy" id="453162"/>
    <lineage>
        <taxon>Bacteria</taxon>
        <taxon>Pseudomonadati</taxon>
        <taxon>Pseudomonadota</taxon>
        <taxon>Betaproteobacteria</taxon>
        <taxon>Nitrosomonadales</taxon>
        <taxon>Gallionellaceae</taxon>
        <taxon>Candidatus Nitrotoga</taxon>
    </lineage>
</organism>
<name>A0ABM8YY23_9PROT</name>
<evidence type="ECO:0000256" key="1">
    <source>
        <dbReference type="SAM" id="Coils"/>
    </source>
</evidence>
<keyword evidence="3" id="KW-1185">Reference proteome</keyword>